<sequence length="121" mass="13638">MSFGEVSTVSTKFESFRAQHFCMLMENLCVLEETYVDSEALRLEKPIILQLGKVGALELFNVCLSRSVGTSLVSNYVVKVDDYKDKVVVQSSKKEENKTRRKREFVATPASSQSLTLKAIH</sequence>
<dbReference type="EMBL" id="KN662956">
    <property type="protein sequence ID" value="KHN12836.1"/>
    <property type="molecule type" value="Genomic_DNA"/>
</dbReference>
<organism evidence="2">
    <name type="scientific">Glycine soja</name>
    <name type="common">Wild soybean</name>
    <dbReference type="NCBI Taxonomy" id="3848"/>
    <lineage>
        <taxon>Eukaryota</taxon>
        <taxon>Viridiplantae</taxon>
        <taxon>Streptophyta</taxon>
        <taxon>Embryophyta</taxon>
        <taxon>Tracheophyta</taxon>
        <taxon>Spermatophyta</taxon>
        <taxon>Magnoliopsida</taxon>
        <taxon>eudicotyledons</taxon>
        <taxon>Gunneridae</taxon>
        <taxon>Pentapetalae</taxon>
        <taxon>rosids</taxon>
        <taxon>fabids</taxon>
        <taxon>Fabales</taxon>
        <taxon>Fabaceae</taxon>
        <taxon>Papilionoideae</taxon>
        <taxon>50 kb inversion clade</taxon>
        <taxon>NPAAA clade</taxon>
        <taxon>indigoferoid/millettioid clade</taxon>
        <taxon>Phaseoleae</taxon>
        <taxon>Glycine</taxon>
        <taxon>Glycine subgen. Soja</taxon>
    </lineage>
</organism>
<feature type="region of interest" description="Disordered" evidence="1">
    <location>
        <begin position="91"/>
        <end position="121"/>
    </location>
</feature>
<evidence type="ECO:0000313" key="2">
    <source>
        <dbReference type="EMBL" id="KHN12836.1"/>
    </source>
</evidence>
<dbReference type="Proteomes" id="UP000053555">
    <property type="component" value="Unassembled WGS sequence"/>
</dbReference>
<accession>A0A0B2PU49</accession>
<protein>
    <submittedName>
        <fullName evidence="2">Uncharacterized protein</fullName>
    </submittedName>
</protein>
<gene>
    <name evidence="2" type="ORF">glysoja_045642</name>
</gene>
<reference evidence="2" key="1">
    <citation type="submission" date="2014-07" db="EMBL/GenBank/DDBJ databases">
        <title>Identification of a novel salt tolerance gene in wild soybean by whole-genome sequencing.</title>
        <authorList>
            <person name="Lam H.-M."/>
            <person name="Qi X."/>
            <person name="Li M.-W."/>
            <person name="Liu X."/>
            <person name="Xie M."/>
            <person name="Ni M."/>
            <person name="Xu X."/>
        </authorList>
    </citation>
    <scope>NUCLEOTIDE SEQUENCE [LARGE SCALE GENOMIC DNA]</scope>
    <source>
        <tissue evidence="2">Root</tissue>
    </source>
</reference>
<feature type="compositionally biased region" description="Polar residues" evidence="1">
    <location>
        <begin position="109"/>
        <end position="121"/>
    </location>
</feature>
<evidence type="ECO:0000256" key="1">
    <source>
        <dbReference type="SAM" id="MobiDB-lite"/>
    </source>
</evidence>
<dbReference type="AlphaFoldDB" id="A0A0B2PU49"/>
<proteinExistence type="predicted"/>
<name>A0A0B2PU49_GLYSO</name>